<dbReference type="RefSeq" id="WP_338392330.1">
    <property type="nucleotide sequence ID" value="NZ_AP025314.1"/>
</dbReference>
<proteinExistence type="predicted"/>
<dbReference type="AlphaFoldDB" id="A0AAU9DCC4"/>
<evidence type="ECO:0000313" key="2">
    <source>
        <dbReference type="Proteomes" id="UP001348817"/>
    </source>
</evidence>
<gene>
    <name evidence="1" type="ORF">FUAX_32280</name>
</gene>
<dbReference type="KEGG" id="fax:FUAX_32280"/>
<accession>A0AAU9DCC4</accession>
<keyword evidence="2" id="KW-1185">Reference proteome</keyword>
<sequence length="64" mass="7288">MAYRTVLYPVFASGKRKSPSASGGKRRGFEKERPVYEWDDTITGTLRSRLALTAGWGYFEDRTP</sequence>
<name>A0AAU9DCC4_9BACT</name>
<evidence type="ECO:0000313" key="1">
    <source>
        <dbReference type="EMBL" id="BDD10796.1"/>
    </source>
</evidence>
<organism evidence="1 2">
    <name type="scientific">Fulvitalea axinellae</name>
    <dbReference type="NCBI Taxonomy" id="1182444"/>
    <lineage>
        <taxon>Bacteria</taxon>
        <taxon>Pseudomonadati</taxon>
        <taxon>Bacteroidota</taxon>
        <taxon>Cytophagia</taxon>
        <taxon>Cytophagales</taxon>
        <taxon>Persicobacteraceae</taxon>
        <taxon>Fulvitalea</taxon>
    </lineage>
</organism>
<dbReference type="Proteomes" id="UP001348817">
    <property type="component" value="Chromosome"/>
</dbReference>
<protein>
    <submittedName>
        <fullName evidence="1">Uncharacterized protein</fullName>
    </submittedName>
</protein>
<reference evidence="1 2" key="1">
    <citation type="submission" date="2021-12" db="EMBL/GenBank/DDBJ databases">
        <title>Genome sequencing of bacteria with rrn-lacking chromosome and rrn-plasmid.</title>
        <authorList>
            <person name="Anda M."/>
            <person name="Iwasaki W."/>
        </authorList>
    </citation>
    <scope>NUCLEOTIDE SEQUENCE [LARGE SCALE GENOMIC DNA]</scope>
    <source>
        <strain evidence="1 2">DSM 100852</strain>
    </source>
</reference>
<dbReference type="EMBL" id="AP025314">
    <property type="protein sequence ID" value="BDD10796.1"/>
    <property type="molecule type" value="Genomic_DNA"/>
</dbReference>